<feature type="domain" description="Metallo-beta-lactamase" evidence="14">
    <location>
        <begin position="55"/>
        <end position="230"/>
    </location>
</feature>
<dbReference type="SUPFAM" id="SSF56281">
    <property type="entry name" value="Metallo-hydrolase/oxidoreductase"/>
    <property type="match status" value="1"/>
</dbReference>
<dbReference type="Gene3D" id="3.60.15.10">
    <property type="entry name" value="Ribonuclease Z/Hydroxyacylglutathione hydrolase-like"/>
    <property type="match status" value="1"/>
</dbReference>
<evidence type="ECO:0000256" key="11">
    <source>
        <dbReference type="ARBA" id="ARBA00022833"/>
    </source>
</evidence>
<evidence type="ECO:0000256" key="2">
    <source>
        <dbReference type="ARBA" id="ARBA00001947"/>
    </source>
</evidence>
<sequence length="327" mass="36760">MKIFFKVLIIGLISSNYVFAQDFITEAKENELDKAKKTITARNVSGNTYIITGEGGNIGFHVSENGILMVDNQFDDSTEKILEEVKKISDKPITYLINTHHHGDHTGGNENMAALGTKIIAHENVRNNMVKRKGDGIPYSAVPVITFSENMKLYFDSQEIFAFHVSNAHTNGDVVIYFPQTNVMHTGDAFVNKTYPFIDIESGGTLEGYMEGLDKMLMIINKTTQIIPGHGPLGTTLDIIATKNMLDAISTKVKIEISKGKTEEEIVANEDITKYYDDQGYGNGFINSEKIRRTIYNEIVEGFDEKQKKLMELQKINSKRKQEDKKN</sequence>
<keyword evidence="9" id="KW-0574">Periplasm</keyword>
<dbReference type="PANTHER" id="PTHR42951:SF4">
    <property type="entry name" value="ACYL-COENZYME A THIOESTERASE MBLAC2"/>
    <property type="match status" value="1"/>
</dbReference>
<evidence type="ECO:0000256" key="8">
    <source>
        <dbReference type="ARBA" id="ARBA00022729"/>
    </source>
</evidence>
<evidence type="ECO:0000256" key="9">
    <source>
        <dbReference type="ARBA" id="ARBA00022764"/>
    </source>
</evidence>
<comment type="caution">
    <text evidence="15">The sequence shown here is derived from an EMBL/GenBank/DDBJ whole genome shotgun (WGS) entry which is preliminary data.</text>
</comment>
<keyword evidence="8 13" id="KW-0732">Signal</keyword>
<dbReference type="EMBL" id="JBHTBN010000004">
    <property type="protein sequence ID" value="MFC7357962.1"/>
    <property type="molecule type" value="Genomic_DNA"/>
</dbReference>
<keyword evidence="7" id="KW-0479">Metal-binding</keyword>
<keyword evidence="16" id="KW-1185">Reference proteome</keyword>
<feature type="signal peptide" evidence="13">
    <location>
        <begin position="1"/>
        <end position="20"/>
    </location>
</feature>
<proteinExistence type="inferred from homology"/>
<evidence type="ECO:0000259" key="14">
    <source>
        <dbReference type="SMART" id="SM00849"/>
    </source>
</evidence>
<dbReference type="InterPro" id="IPR001018">
    <property type="entry name" value="Beta-lactamase_class-B_CS"/>
</dbReference>
<evidence type="ECO:0000256" key="10">
    <source>
        <dbReference type="ARBA" id="ARBA00022801"/>
    </source>
</evidence>
<dbReference type="InterPro" id="IPR001279">
    <property type="entry name" value="Metallo-B-lactamas"/>
</dbReference>
<evidence type="ECO:0000256" key="13">
    <source>
        <dbReference type="SAM" id="SignalP"/>
    </source>
</evidence>
<keyword evidence="10" id="KW-0378">Hydrolase</keyword>
<name>A0ABW2MWR2_9FLAO</name>
<comment type="subcellular location">
    <subcellularLocation>
        <location evidence="3">Periplasm</location>
    </subcellularLocation>
</comment>
<dbReference type="RefSeq" id="WP_380217837.1">
    <property type="nucleotide sequence ID" value="NZ_JBHTBN010000004.1"/>
</dbReference>
<dbReference type="InterPro" id="IPR050855">
    <property type="entry name" value="NDM-1-like"/>
</dbReference>
<dbReference type="InterPro" id="IPR036866">
    <property type="entry name" value="RibonucZ/Hydroxyglut_hydro"/>
</dbReference>
<dbReference type="EC" id="3.5.2.6" evidence="6"/>
<protein>
    <recommendedName>
        <fullName evidence="6">beta-lactamase</fullName>
        <ecNumber evidence="6">3.5.2.6</ecNumber>
    </recommendedName>
</protein>
<evidence type="ECO:0000256" key="3">
    <source>
        <dbReference type="ARBA" id="ARBA00004418"/>
    </source>
</evidence>
<keyword evidence="12" id="KW-0046">Antibiotic resistance</keyword>
<dbReference type="CDD" id="cd16282">
    <property type="entry name" value="metallo-hydrolase-like_MBL-fold"/>
    <property type="match status" value="1"/>
</dbReference>
<comment type="similarity">
    <text evidence="4">Belongs to the metallo-beta-lactamase superfamily. Class-B beta-lactamase family.</text>
</comment>
<comment type="subunit">
    <text evidence="5">Monomer.</text>
</comment>
<organism evidence="15 16">
    <name type="scientific">Jejudonia soesokkakensis</name>
    <dbReference type="NCBI Taxonomy" id="1323432"/>
    <lineage>
        <taxon>Bacteria</taxon>
        <taxon>Pseudomonadati</taxon>
        <taxon>Bacteroidota</taxon>
        <taxon>Flavobacteriia</taxon>
        <taxon>Flavobacteriales</taxon>
        <taxon>Flavobacteriaceae</taxon>
        <taxon>Jejudonia</taxon>
    </lineage>
</organism>
<comment type="cofactor">
    <cofactor evidence="2">
        <name>Zn(2+)</name>
        <dbReference type="ChEBI" id="CHEBI:29105"/>
    </cofactor>
</comment>
<evidence type="ECO:0000256" key="12">
    <source>
        <dbReference type="ARBA" id="ARBA00023251"/>
    </source>
</evidence>
<dbReference type="Proteomes" id="UP001596415">
    <property type="component" value="Unassembled WGS sequence"/>
</dbReference>
<dbReference type="PANTHER" id="PTHR42951">
    <property type="entry name" value="METALLO-BETA-LACTAMASE DOMAIN-CONTAINING"/>
    <property type="match status" value="1"/>
</dbReference>
<evidence type="ECO:0000256" key="7">
    <source>
        <dbReference type="ARBA" id="ARBA00022723"/>
    </source>
</evidence>
<evidence type="ECO:0000256" key="5">
    <source>
        <dbReference type="ARBA" id="ARBA00011245"/>
    </source>
</evidence>
<evidence type="ECO:0000313" key="15">
    <source>
        <dbReference type="EMBL" id="MFC7357962.1"/>
    </source>
</evidence>
<evidence type="ECO:0000256" key="1">
    <source>
        <dbReference type="ARBA" id="ARBA00001526"/>
    </source>
</evidence>
<dbReference type="Pfam" id="PF00753">
    <property type="entry name" value="Lactamase_B"/>
    <property type="match status" value="1"/>
</dbReference>
<accession>A0ABW2MWR2</accession>
<gene>
    <name evidence="15" type="ORF">ACFQO1_09705</name>
</gene>
<dbReference type="SMART" id="SM00849">
    <property type="entry name" value="Lactamase_B"/>
    <property type="match status" value="1"/>
</dbReference>
<dbReference type="PROSITE" id="PS00743">
    <property type="entry name" value="BETA_LACTAMASE_B_1"/>
    <property type="match status" value="1"/>
</dbReference>
<keyword evidence="11" id="KW-0862">Zinc</keyword>
<feature type="chain" id="PRO_5046479058" description="beta-lactamase" evidence="13">
    <location>
        <begin position="21"/>
        <end position="327"/>
    </location>
</feature>
<evidence type="ECO:0000256" key="4">
    <source>
        <dbReference type="ARBA" id="ARBA00005250"/>
    </source>
</evidence>
<reference evidence="16" key="1">
    <citation type="journal article" date="2019" name="Int. J. Syst. Evol. Microbiol.">
        <title>The Global Catalogue of Microorganisms (GCM) 10K type strain sequencing project: providing services to taxonomists for standard genome sequencing and annotation.</title>
        <authorList>
            <consortium name="The Broad Institute Genomics Platform"/>
            <consortium name="The Broad Institute Genome Sequencing Center for Infectious Disease"/>
            <person name="Wu L."/>
            <person name="Ma J."/>
        </authorList>
    </citation>
    <scope>NUCLEOTIDE SEQUENCE [LARGE SCALE GENOMIC DNA]</scope>
    <source>
        <strain evidence="16">CGMCC 1.16306</strain>
    </source>
</reference>
<comment type="catalytic activity">
    <reaction evidence="1">
        <text>a beta-lactam + H2O = a substituted beta-amino acid</text>
        <dbReference type="Rhea" id="RHEA:20401"/>
        <dbReference type="ChEBI" id="CHEBI:15377"/>
        <dbReference type="ChEBI" id="CHEBI:35627"/>
        <dbReference type="ChEBI" id="CHEBI:140347"/>
        <dbReference type="EC" id="3.5.2.6"/>
    </reaction>
</comment>
<evidence type="ECO:0000313" key="16">
    <source>
        <dbReference type="Proteomes" id="UP001596415"/>
    </source>
</evidence>
<evidence type="ECO:0000256" key="6">
    <source>
        <dbReference type="ARBA" id="ARBA00012865"/>
    </source>
</evidence>